<evidence type="ECO:0000256" key="1">
    <source>
        <dbReference type="SAM" id="MobiDB-lite"/>
    </source>
</evidence>
<feature type="compositionally biased region" description="Basic and acidic residues" evidence="1">
    <location>
        <begin position="199"/>
        <end position="219"/>
    </location>
</feature>
<feature type="transmembrane region" description="Helical" evidence="2">
    <location>
        <begin position="7"/>
        <end position="26"/>
    </location>
</feature>
<evidence type="ECO:0000313" key="3">
    <source>
        <dbReference type="EMBL" id="KAK7607090.1"/>
    </source>
</evidence>
<proteinExistence type="predicted"/>
<reference evidence="3 4" key="1">
    <citation type="submission" date="2024-04" db="EMBL/GenBank/DDBJ databases">
        <title>Phyllosticta paracitricarpa is synonymous to the EU quarantine fungus P. citricarpa based on phylogenomic analyses.</title>
        <authorList>
            <consortium name="Lawrence Berkeley National Laboratory"/>
            <person name="Van ingen-buijs V.A."/>
            <person name="Van westerhoven A.C."/>
            <person name="Haridas S."/>
            <person name="Skiadas P."/>
            <person name="Martin F."/>
            <person name="Groenewald J.Z."/>
            <person name="Crous P.W."/>
            <person name="Seidl M.F."/>
        </authorList>
    </citation>
    <scope>NUCLEOTIDE SEQUENCE [LARGE SCALE GENOMIC DNA]</scope>
    <source>
        <strain evidence="3 4">CBS 141358</strain>
    </source>
</reference>
<feature type="transmembrane region" description="Helical" evidence="2">
    <location>
        <begin position="32"/>
        <end position="49"/>
    </location>
</feature>
<feature type="region of interest" description="Disordered" evidence="1">
    <location>
        <begin position="184"/>
        <end position="219"/>
    </location>
</feature>
<keyword evidence="4" id="KW-1185">Reference proteome</keyword>
<keyword evidence="2" id="KW-1133">Transmembrane helix</keyword>
<accession>A0ABR1MYB2</accession>
<comment type="caution">
    <text evidence="3">The sequence shown here is derived from an EMBL/GenBank/DDBJ whole genome shotgun (WGS) entry which is preliminary data.</text>
</comment>
<protein>
    <submittedName>
        <fullName evidence="3">Uncharacterized protein</fullName>
    </submittedName>
</protein>
<gene>
    <name evidence="3" type="ORF">JOL62DRAFT_585051</name>
</gene>
<dbReference type="Proteomes" id="UP001367316">
    <property type="component" value="Unassembled WGS sequence"/>
</dbReference>
<organism evidence="3 4">
    <name type="scientific">Phyllosticta paracitricarpa</name>
    <dbReference type="NCBI Taxonomy" id="2016321"/>
    <lineage>
        <taxon>Eukaryota</taxon>
        <taxon>Fungi</taxon>
        <taxon>Dikarya</taxon>
        <taxon>Ascomycota</taxon>
        <taxon>Pezizomycotina</taxon>
        <taxon>Dothideomycetes</taxon>
        <taxon>Dothideomycetes incertae sedis</taxon>
        <taxon>Botryosphaeriales</taxon>
        <taxon>Phyllostictaceae</taxon>
        <taxon>Phyllosticta</taxon>
    </lineage>
</organism>
<keyword evidence="2" id="KW-0472">Membrane</keyword>
<evidence type="ECO:0000256" key="2">
    <source>
        <dbReference type="SAM" id="Phobius"/>
    </source>
</evidence>
<dbReference type="EMBL" id="JBBPBF010000039">
    <property type="protein sequence ID" value="KAK7607090.1"/>
    <property type="molecule type" value="Genomic_DNA"/>
</dbReference>
<evidence type="ECO:0000313" key="4">
    <source>
        <dbReference type="Proteomes" id="UP001367316"/>
    </source>
</evidence>
<name>A0ABR1MYB2_9PEZI</name>
<sequence>MVVPSRLVFSCFCGHACTVWLVGWLVDDWLVVLAPPPSVSCAGCVLFFVGGRGSIGDRGVGWMDGWQHGHGRRTDSIGRAGGMAGCSWSPVRPQLLWGRLSRWVSSGVGGEQQDTYLVTSQCLPYVHVCTSRSDFARGAACMGKTGGLCSFFPFRAPPSSRISWCAQGFRLDLPPDPLACHRWSGSNRRSDMSVARQGGKRERAREREGGDGKEACRRR</sequence>
<keyword evidence="2" id="KW-0812">Transmembrane</keyword>